<feature type="domain" description="ABC transporter" evidence="4">
    <location>
        <begin position="2"/>
        <end position="203"/>
    </location>
</feature>
<evidence type="ECO:0000259" key="4">
    <source>
        <dbReference type="PROSITE" id="PS50893"/>
    </source>
</evidence>
<dbReference type="SMART" id="SM00382">
    <property type="entry name" value="AAA"/>
    <property type="match status" value="1"/>
</dbReference>
<keyword evidence="1" id="KW-0813">Transport</keyword>
<dbReference type="GO" id="GO:0016887">
    <property type="term" value="F:ATP hydrolysis activity"/>
    <property type="evidence" value="ECO:0007669"/>
    <property type="project" value="InterPro"/>
</dbReference>
<dbReference type="Gene3D" id="3.40.50.300">
    <property type="entry name" value="P-loop containing nucleotide triphosphate hydrolases"/>
    <property type="match status" value="1"/>
</dbReference>
<sequence length="204" mass="21831">MISASHITIQRNGVDIITDFSIVIAPGHITALIGPNGSGKSTLLAALAGDLAVTHGEIQCDARTIDTYSIEELARLRSLSPQSQRFTMSFTVGDVLRMACTNSGDFSSIKNAVLALDIERLQHRKVTSLSGGEQQRVSIAMAIAQSASYLFLDEPFAAQDLESASRIKSHLRVAAENGIGIIVVAHVEAETLGWCDSVVRLPSR</sequence>
<dbReference type="PROSITE" id="PS00211">
    <property type="entry name" value="ABC_TRANSPORTER_1"/>
    <property type="match status" value="1"/>
</dbReference>
<dbReference type="InterPro" id="IPR027417">
    <property type="entry name" value="P-loop_NTPase"/>
</dbReference>
<proteinExistence type="predicted"/>
<gene>
    <name evidence="5" type="ORF">UFOPK2646_01162</name>
</gene>
<dbReference type="PROSITE" id="PS50893">
    <property type="entry name" value="ABC_TRANSPORTER_2"/>
    <property type="match status" value="1"/>
</dbReference>
<organism evidence="5">
    <name type="scientific">freshwater metagenome</name>
    <dbReference type="NCBI Taxonomy" id="449393"/>
    <lineage>
        <taxon>unclassified sequences</taxon>
        <taxon>metagenomes</taxon>
        <taxon>ecological metagenomes</taxon>
    </lineage>
</organism>
<keyword evidence="2" id="KW-0547">Nucleotide-binding</keyword>
<dbReference type="InterPro" id="IPR003439">
    <property type="entry name" value="ABC_transporter-like_ATP-bd"/>
</dbReference>
<keyword evidence="3" id="KW-0067">ATP-binding</keyword>
<dbReference type="InterPro" id="IPR050153">
    <property type="entry name" value="Metal_Ion_Import_ABC"/>
</dbReference>
<evidence type="ECO:0000256" key="1">
    <source>
        <dbReference type="ARBA" id="ARBA00022448"/>
    </source>
</evidence>
<dbReference type="InterPro" id="IPR003593">
    <property type="entry name" value="AAA+_ATPase"/>
</dbReference>
<protein>
    <submittedName>
        <fullName evidence="5">Unannotated protein</fullName>
    </submittedName>
</protein>
<dbReference type="EMBL" id="CAEZYB010000174">
    <property type="protein sequence ID" value="CAB4714755.1"/>
    <property type="molecule type" value="Genomic_DNA"/>
</dbReference>
<accession>A0A6J6R0M3</accession>
<evidence type="ECO:0000313" key="5">
    <source>
        <dbReference type="EMBL" id="CAB4714755.1"/>
    </source>
</evidence>
<evidence type="ECO:0000256" key="3">
    <source>
        <dbReference type="ARBA" id="ARBA00022840"/>
    </source>
</evidence>
<name>A0A6J6R0M3_9ZZZZ</name>
<reference evidence="5" key="1">
    <citation type="submission" date="2020-05" db="EMBL/GenBank/DDBJ databases">
        <authorList>
            <person name="Chiriac C."/>
            <person name="Salcher M."/>
            <person name="Ghai R."/>
            <person name="Kavagutti S V."/>
        </authorList>
    </citation>
    <scope>NUCLEOTIDE SEQUENCE</scope>
</reference>
<dbReference type="GO" id="GO:0005524">
    <property type="term" value="F:ATP binding"/>
    <property type="evidence" value="ECO:0007669"/>
    <property type="project" value="UniProtKB-KW"/>
</dbReference>
<dbReference type="PANTHER" id="PTHR42734">
    <property type="entry name" value="METAL TRANSPORT SYSTEM ATP-BINDING PROTEIN TM_0124-RELATED"/>
    <property type="match status" value="1"/>
</dbReference>
<dbReference type="AlphaFoldDB" id="A0A6J6R0M3"/>
<dbReference type="SUPFAM" id="SSF52540">
    <property type="entry name" value="P-loop containing nucleoside triphosphate hydrolases"/>
    <property type="match status" value="1"/>
</dbReference>
<dbReference type="Pfam" id="PF00005">
    <property type="entry name" value="ABC_tran"/>
    <property type="match status" value="1"/>
</dbReference>
<evidence type="ECO:0000256" key="2">
    <source>
        <dbReference type="ARBA" id="ARBA00022741"/>
    </source>
</evidence>
<dbReference type="InterPro" id="IPR017871">
    <property type="entry name" value="ABC_transporter-like_CS"/>
</dbReference>
<dbReference type="PANTHER" id="PTHR42734:SF18">
    <property type="entry name" value="VITAMIN B12 IMPORT ATP-BINDING PROTEIN BTUD"/>
    <property type="match status" value="1"/>
</dbReference>